<accession>A0AA43RJK5</accession>
<evidence type="ECO:0000313" key="1">
    <source>
        <dbReference type="EMBL" id="MDO4842629.1"/>
    </source>
</evidence>
<name>A0AA43RJK5_9ACTN</name>
<dbReference type="AlphaFoldDB" id="A0AA43RJK5"/>
<dbReference type="EMBL" id="JAUMVS010000240">
    <property type="protein sequence ID" value="MDO4842629.1"/>
    <property type="molecule type" value="Genomic_DNA"/>
</dbReference>
<dbReference type="Proteomes" id="UP001168575">
    <property type="component" value="Unassembled WGS sequence"/>
</dbReference>
<organism evidence="1 2">
    <name type="scientific">Phoenicibacter congonensis</name>
    <dbReference type="NCBI Taxonomy" id="1944646"/>
    <lineage>
        <taxon>Bacteria</taxon>
        <taxon>Bacillati</taxon>
        <taxon>Actinomycetota</taxon>
        <taxon>Coriobacteriia</taxon>
        <taxon>Eggerthellales</taxon>
        <taxon>Eggerthellaceae</taxon>
        <taxon>Phoenicibacter</taxon>
    </lineage>
</organism>
<gene>
    <name evidence="1" type="ORF">Q3982_08155</name>
</gene>
<protein>
    <submittedName>
        <fullName evidence="1">Uncharacterized protein</fullName>
    </submittedName>
</protein>
<comment type="caution">
    <text evidence="1">The sequence shown here is derived from an EMBL/GenBank/DDBJ whole genome shotgun (WGS) entry which is preliminary data.</text>
</comment>
<proteinExistence type="predicted"/>
<sequence length="110" mass="12827">MEQFITLFGNYKDKEHPRFWASVSNKGYKDGKETDDYIKANINVNLTKAALEFFDANCKATKNEDIDMCMCKLKSGWLKAVQGKEESYVVLVCHELALPEKKEEKKERRR</sequence>
<keyword evidence="2" id="KW-1185">Reference proteome</keyword>
<reference evidence="1" key="1">
    <citation type="submission" date="2023-07" db="EMBL/GenBank/DDBJ databases">
        <title>Between Cages and Wild: Unraveling the Impact of Captivity on Animal Microbiomes and Antimicrobial Resistance.</title>
        <authorList>
            <person name="Schmartz G.P."/>
            <person name="Rehner J."/>
            <person name="Schuff M.J."/>
            <person name="Becker S.L."/>
            <person name="Kravczyk M."/>
            <person name="Gurevich A."/>
            <person name="Francke R."/>
            <person name="Mueller R."/>
            <person name="Keller V."/>
            <person name="Keller A."/>
        </authorList>
    </citation>
    <scope>NUCLEOTIDE SEQUENCE</scope>
    <source>
        <strain evidence="1">S12M_St_49</strain>
    </source>
</reference>
<evidence type="ECO:0000313" key="2">
    <source>
        <dbReference type="Proteomes" id="UP001168575"/>
    </source>
</evidence>